<sequence length="380" mass="43862">MSRDPFDGVLDPFAWWDISATYEKYSGFFDLVIYCTIFIALAHVIFTKRFSGRAGKAMATAIGLALGISLTLAEQQFGMNLRQAGPIAVFIAMLLVGFLILHVLIRVHVSWKLAVPLTYILMYLFVRAMSPALWRAITDRVPFIGLLSAIIFLICVWQLGVAIWPKSSGHHAAKDSDSAFIATLDRKHEDREVKVEKRIKRKLVPEVRRETKRIERNLKGLLRELKRDPPRWQAIERALSDIGHGSDDVLKAIDRIRTLDRRLRNFDWHELQQLSSYYRDLNENDKERLKEQILLERRKIVQEHAIVELAERCEHRHQQIRQGLDQASRACSIEDRDGAAHSISKAIQLEEQQKSDLDQLKCAEKKLLQLTRLKIKKEKG</sequence>
<feature type="transmembrane region" description="Helical" evidence="1">
    <location>
        <begin position="84"/>
        <end position="105"/>
    </location>
</feature>
<protein>
    <submittedName>
        <fullName evidence="2">Uncharacterized protein</fullName>
    </submittedName>
</protein>
<feature type="transmembrane region" description="Helical" evidence="1">
    <location>
        <begin position="143"/>
        <end position="164"/>
    </location>
</feature>
<keyword evidence="1" id="KW-0472">Membrane</keyword>
<dbReference type="AlphaFoldDB" id="A0A6C2U215"/>
<feature type="transmembrane region" description="Helical" evidence="1">
    <location>
        <begin position="25"/>
        <end position="46"/>
    </location>
</feature>
<dbReference type="EMBL" id="CAAHFG010000001">
    <property type="protein sequence ID" value="VGO13694.1"/>
    <property type="molecule type" value="Genomic_DNA"/>
</dbReference>
<feature type="transmembrane region" description="Helical" evidence="1">
    <location>
        <begin position="58"/>
        <end position="78"/>
    </location>
</feature>
<dbReference type="Proteomes" id="UP000366872">
    <property type="component" value="Unassembled WGS sequence"/>
</dbReference>
<keyword evidence="1" id="KW-0812">Transmembrane</keyword>
<keyword evidence="1" id="KW-1133">Transmembrane helix</keyword>
<keyword evidence="3" id="KW-1185">Reference proteome</keyword>
<accession>A0A6C2U215</accession>
<reference evidence="2 3" key="1">
    <citation type="submission" date="2019-04" db="EMBL/GenBank/DDBJ databases">
        <authorList>
            <person name="Van Vliet M D."/>
        </authorList>
    </citation>
    <scope>NUCLEOTIDE SEQUENCE [LARGE SCALE GENOMIC DNA]</scope>
    <source>
        <strain evidence="2 3">F1</strain>
    </source>
</reference>
<evidence type="ECO:0000313" key="2">
    <source>
        <dbReference type="EMBL" id="VGO13694.1"/>
    </source>
</evidence>
<evidence type="ECO:0000313" key="3">
    <source>
        <dbReference type="Proteomes" id="UP000366872"/>
    </source>
</evidence>
<dbReference type="RefSeq" id="WP_136079243.1">
    <property type="nucleotide sequence ID" value="NZ_CAAHFG010000001.1"/>
</dbReference>
<name>A0A6C2U215_PONDE</name>
<proteinExistence type="predicted"/>
<evidence type="ECO:0000256" key="1">
    <source>
        <dbReference type="SAM" id="Phobius"/>
    </source>
</evidence>
<gene>
    <name evidence="2" type="ORF">PDESU_02251</name>
</gene>
<organism evidence="2 3">
    <name type="scientific">Pontiella desulfatans</name>
    <dbReference type="NCBI Taxonomy" id="2750659"/>
    <lineage>
        <taxon>Bacteria</taxon>
        <taxon>Pseudomonadati</taxon>
        <taxon>Kiritimatiellota</taxon>
        <taxon>Kiritimatiellia</taxon>
        <taxon>Kiritimatiellales</taxon>
        <taxon>Pontiellaceae</taxon>
        <taxon>Pontiella</taxon>
    </lineage>
</organism>